<dbReference type="InterPro" id="IPR045187">
    <property type="entry name" value="CcO_II"/>
</dbReference>
<dbReference type="Gene3D" id="1.10.287.90">
    <property type="match status" value="1"/>
</dbReference>
<feature type="transmembrane region" description="Helical" evidence="16">
    <location>
        <begin position="89"/>
        <end position="109"/>
    </location>
</feature>
<comment type="subcellular location">
    <subcellularLocation>
        <location evidence="14">Cell membrane</location>
        <topology evidence="14">Multi-pass membrane protein</topology>
    </subcellularLocation>
    <subcellularLocation>
        <location evidence="1">Membrane</location>
        <topology evidence="1">Multi-pass membrane protein</topology>
    </subcellularLocation>
</comment>
<evidence type="ECO:0000256" key="7">
    <source>
        <dbReference type="ARBA" id="ARBA00022967"/>
    </source>
</evidence>
<evidence type="ECO:0000256" key="15">
    <source>
        <dbReference type="RuleBase" id="RU004024"/>
    </source>
</evidence>
<keyword evidence="5 14" id="KW-0812">Transmembrane</keyword>
<evidence type="ECO:0000256" key="5">
    <source>
        <dbReference type="ARBA" id="ARBA00022692"/>
    </source>
</evidence>
<dbReference type="OrthoDB" id="9781261at2"/>
<dbReference type="InterPro" id="IPR011759">
    <property type="entry name" value="Cyt_c_oxidase_su2_TM_dom"/>
</dbReference>
<evidence type="ECO:0000256" key="4">
    <source>
        <dbReference type="ARBA" id="ARBA00022660"/>
    </source>
</evidence>
<dbReference type="Proteomes" id="UP000032452">
    <property type="component" value="Unassembled WGS sequence"/>
</dbReference>
<dbReference type="PANTHER" id="PTHR22888:SF9">
    <property type="entry name" value="CYTOCHROME C OXIDASE SUBUNIT 2"/>
    <property type="match status" value="1"/>
</dbReference>
<accession>A0A0D8ZRA5</accession>
<dbReference type="PATRIC" id="fig|1618023.3.peg.4783"/>
<dbReference type="GO" id="GO:0005886">
    <property type="term" value="C:plasma membrane"/>
    <property type="evidence" value="ECO:0007669"/>
    <property type="project" value="UniProtKB-SubCell"/>
</dbReference>
<evidence type="ECO:0000256" key="10">
    <source>
        <dbReference type="ARBA" id="ARBA00023008"/>
    </source>
</evidence>
<dbReference type="PROSITE" id="PS50999">
    <property type="entry name" value="COX2_TM"/>
    <property type="match status" value="1"/>
</dbReference>
<dbReference type="RefSeq" id="WP_045055233.1">
    <property type="nucleotide sequence ID" value="NZ_CAWMDP010000056.1"/>
</dbReference>
<dbReference type="GO" id="GO:0004129">
    <property type="term" value="F:cytochrome-c oxidase activity"/>
    <property type="evidence" value="ECO:0007669"/>
    <property type="project" value="UniProtKB-EC"/>
</dbReference>
<comment type="similarity">
    <text evidence="2 14">Belongs to the cytochrome c oxidase subunit 2 family.</text>
</comment>
<dbReference type="InterPro" id="IPR008972">
    <property type="entry name" value="Cupredoxin"/>
</dbReference>
<keyword evidence="8 14" id="KW-0249">Electron transport</keyword>
<gene>
    <name evidence="19" type="ORF">UH38_13745</name>
</gene>
<evidence type="ECO:0000256" key="8">
    <source>
        <dbReference type="ARBA" id="ARBA00022982"/>
    </source>
</evidence>
<dbReference type="PROSITE" id="PS00078">
    <property type="entry name" value="COX2"/>
    <property type="match status" value="1"/>
</dbReference>
<evidence type="ECO:0000256" key="6">
    <source>
        <dbReference type="ARBA" id="ARBA00022723"/>
    </source>
</evidence>
<feature type="transmembrane region" description="Helical" evidence="16">
    <location>
        <begin position="44"/>
        <end position="68"/>
    </location>
</feature>
<dbReference type="GO" id="GO:0042773">
    <property type="term" value="P:ATP synthesis coupled electron transport"/>
    <property type="evidence" value="ECO:0007669"/>
    <property type="project" value="TreeGrafter"/>
</dbReference>
<proteinExistence type="inferred from homology"/>
<comment type="cofactor">
    <cofactor evidence="15">
        <name>Cu cation</name>
        <dbReference type="ChEBI" id="CHEBI:23378"/>
    </cofactor>
    <text evidence="15">Binds a copper A center.</text>
</comment>
<feature type="domain" description="Cytochrome oxidase subunit II transmembrane region profile" evidence="18">
    <location>
        <begin position="21"/>
        <end position="119"/>
    </location>
</feature>
<dbReference type="GO" id="GO:0005507">
    <property type="term" value="F:copper ion binding"/>
    <property type="evidence" value="ECO:0007669"/>
    <property type="project" value="InterPro"/>
</dbReference>
<keyword evidence="3 14" id="KW-0813">Transport</keyword>
<evidence type="ECO:0000256" key="3">
    <source>
        <dbReference type="ARBA" id="ARBA00022448"/>
    </source>
</evidence>
<dbReference type="InterPro" id="IPR036257">
    <property type="entry name" value="Cyt_c_oxidase_su2_TM_sf"/>
</dbReference>
<evidence type="ECO:0000259" key="17">
    <source>
        <dbReference type="PROSITE" id="PS50857"/>
    </source>
</evidence>
<dbReference type="STRING" id="1618023.UH38_13745"/>
<keyword evidence="4 14" id="KW-0679">Respiratory chain</keyword>
<comment type="caution">
    <text evidence="19">The sequence shown here is derived from an EMBL/GenBank/DDBJ whole genome shotgun (WGS) entry which is preliminary data.</text>
</comment>
<evidence type="ECO:0000256" key="14">
    <source>
        <dbReference type="RuleBase" id="RU000456"/>
    </source>
</evidence>
<dbReference type="InterPro" id="IPR002429">
    <property type="entry name" value="CcO_II-like_C"/>
</dbReference>
<protein>
    <recommendedName>
        <fullName evidence="15">Cytochrome c oxidase subunit 2</fullName>
        <ecNumber evidence="15">7.1.1.9</ecNumber>
    </recommendedName>
</protein>
<dbReference type="AlphaFoldDB" id="A0A0D8ZRA5"/>
<keyword evidence="6 15" id="KW-0479">Metal-binding</keyword>
<reference evidence="19 20" key="1">
    <citation type="submission" date="2015-02" db="EMBL/GenBank/DDBJ databases">
        <title>Draft genome of a novel marine cyanobacterium (Chroococcales) isolated from South Atlantic Ocean.</title>
        <authorList>
            <person name="Rigonato J."/>
            <person name="Alvarenga D.O."/>
            <person name="Branco L.H."/>
            <person name="Varani A.M."/>
            <person name="Brandini F.P."/>
            <person name="Fiore M.F."/>
        </authorList>
    </citation>
    <scope>NUCLEOTIDE SEQUENCE [LARGE SCALE GENOMIC DNA]</scope>
    <source>
        <strain evidence="19 20">CENA595</strain>
    </source>
</reference>
<sequence>MKIPSSIWTLLIGIVLTLVSLWYGQNHNLLPTAASEEALLVDGLFNTMMTVSIGLFLLVEGILIYSAFKFRRPPGDDTDGPPVFGNVPLEILWTAIPAIVVLGISIYSFDVYNSIGGFSPHDMHSPVKEQAIKMPGAAIAATLSDSAIAQADATDLNQEKSNEAMQDPATAAVRNADQIPQKQNAPGLGIVSPTIGPSPDREGKPPEFVVNITGMQYAWIMTYPDTGVVSSELHVPIGREVLANISANDVIHAFWVPEFRLKQDAIPGRQSEIRFTPDRAGTYPLICAELCGPYHGAMNTKVIVESQQDFDNWVKEQQVASKDSLNEAIAFNPANLSPAEFLAPYTSEMGINSQLINQIHHH</sequence>
<evidence type="ECO:0000256" key="12">
    <source>
        <dbReference type="ARBA" id="ARBA00024688"/>
    </source>
</evidence>
<evidence type="ECO:0000313" key="19">
    <source>
        <dbReference type="EMBL" id="KJH71338.1"/>
    </source>
</evidence>
<keyword evidence="20" id="KW-1185">Reference proteome</keyword>
<evidence type="ECO:0000256" key="2">
    <source>
        <dbReference type="ARBA" id="ARBA00007866"/>
    </source>
</evidence>
<evidence type="ECO:0000256" key="16">
    <source>
        <dbReference type="SAM" id="Phobius"/>
    </source>
</evidence>
<dbReference type="SUPFAM" id="SSF49503">
    <property type="entry name" value="Cupredoxins"/>
    <property type="match status" value="1"/>
</dbReference>
<dbReference type="InterPro" id="IPR001505">
    <property type="entry name" value="Copper_CuA"/>
</dbReference>
<name>A0A0D8ZRA5_9CYAN</name>
<dbReference type="Gene3D" id="2.60.40.420">
    <property type="entry name" value="Cupredoxins - blue copper proteins"/>
    <property type="match status" value="1"/>
</dbReference>
<dbReference type="CDD" id="cd13919">
    <property type="entry name" value="CuRO_HCO_II_like_5"/>
    <property type="match status" value="1"/>
</dbReference>
<dbReference type="EMBL" id="JYON01000013">
    <property type="protein sequence ID" value="KJH71338.1"/>
    <property type="molecule type" value="Genomic_DNA"/>
</dbReference>
<evidence type="ECO:0000256" key="1">
    <source>
        <dbReference type="ARBA" id="ARBA00004141"/>
    </source>
</evidence>
<feature type="domain" description="Cytochrome oxidase subunit II copper A binding" evidence="17">
    <location>
        <begin position="205"/>
        <end position="316"/>
    </location>
</feature>
<dbReference type="PANTHER" id="PTHR22888">
    <property type="entry name" value="CYTOCHROME C OXIDASE, SUBUNIT II"/>
    <property type="match status" value="1"/>
</dbReference>
<keyword evidence="11 16" id="KW-0472">Membrane</keyword>
<organism evidence="19 20">
    <name type="scientific">Aliterella atlantica CENA595</name>
    <dbReference type="NCBI Taxonomy" id="1618023"/>
    <lineage>
        <taxon>Bacteria</taxon>
        <taxon>Bacillati</taxon>
        <taxon>Cyanobacteriota</taxon>
        <taxon>Cyanophyceae</taxon>
        <taxon>Chroococcidiopsidales</taxon>
        <taxon>Aliterellaceae</taxon>
        <taxon>Aliterella</taxon>
    </lineage>
</organism>
<comment type="function">
    <text evidence="12 15">Subunits I and II form the functional core of the enzyme complex. Electrons originating in cytochrome c are transferred via heme a and Cu(A) to the binuclear center formed by heme a3 and Cu(B).</text>
</comment>
<dbReference type="Pfam" id="PF00116">
    <property type="entry name" value="COX2"/>
    <property type="match status" value="1"/>
</dbReference>
<dbReference type="SUPFAM" id="SSF81464">
    <property type="entry name" value="Cytochrome c oxidase subunit II-like, transmembrane region"/>
    <property type="match status" value="1"/>
</dbReference>
<keyword evidence="9 16" id="KW-1133">Transmembrane helix</keyword>
<evidence type="ECO:0000256" key="9">
    <source>
        <dbReference type="ARBA" id="ARBA00022989"/>
    </source>
</evidence>
<evidence type="ECO:0000256" key="13">
    <source>
        <dbReference type="ARBA" id="ARBA00047816"/>
    </source>
</evidence>
<keyword evidence="10 15" id="KW-0186">Copper</keyword>
<comment type="catalytic activity">
    <reaction evidence="13 15">
        <text>4 Fe(II)-[cytochrome c] + O2 + 8 H(+)(in) = 4 Fe(III)-[cytochrome c] + 2 H2O + 4 H(+)(out)</text>
        <dbReference type="Rhea" id="RHEA:11436"/>
        <dbReference type="Rhea" id="RHEA-COMP:10350"/>
        <dbReference type="Rhea" id="RHEA-COMP:14399"/>
        <dbReference type="ChEBI" id="CHEBI:15377"/>
        <dbReference type="ChEBI" id="CHEBI:15378"/>
        <dbReference type="ChEBI" id="CHEBI:15379"/>
        <dbReference type="ChEBI" id="CHEBI:29033"/>
        <dbReference type="ChEBI" id="CHEBI:29034"/>
        <dbReference type="EC" id="7.1.1.9"/>
    </reaction>
</comment>
<keyword evidence="7" id="KW-1278">Translocase</keyword>
<feature type="transmembrane region" description="Helical" evidence="16">
    <location>
        <begin position="7"/>
        <end position="24"/>
    </location>
</feature>
<evidence type="ECO:0000313" key="20">
    <source>
        <dbReference type="Proteomes" id="UP000032452"/>
    </source>
</evidence>
<evidence type="ECO:0000256" key="11">
    <source>
        <dbReference type="ARBA" id="ARBA00023136"/>
    </source>
</evidence>
<dbReference type="EC" id="7.1.1.9" evidence="15"/>
<dbReference type="Pfam" id="PF02790">
    <property type="entry name" value="COX2_TM"/>
    <property type="match status" value="1"/>
</dbReference>
<dbReference type="PROSITE" id="PS50857">
    <property type="entry name" value="COX2_CUA"/>
    <property type="match status" value="1"/>
</dbReference>
<evidence type="ECO:0000259" key="18">
    <source>
        <dbReference type="PROSITE" id="PS50999"/>
    </source>
</evidence>